<evidence type="ECO:0000313" key="3">
    <source>
        <dbReference type="EMBL" id="GIH29296.1"/>
    </source>
</evidence>
<dbReference type="InterPro" id="IPR000792">
    <property type="entry name" value="Tscrpt_reg_LuxR_C"/>
</dbReference>
<dbReference type="InterPro" id="IPR039420">
    <property type="entry name" value="WalR-like"/>
</dbReference>
<dbReference type="GO" id="GO:0006355">
    <property type="term" value="P:regulation of DNA-templated transcription"/>
    <property type="evidence" value="ECO:0007669"/>
    <property type="project" value="InterPro"/>
</dbReference>
<gene>
    <name evidence="3" type="ORF">Aph01nite_76060</name>
</gene>
<dbReference type="EMBL" id="BOOA01000118">
    <property type="protein sequence ID" value="GIH29296.1"/>
    <property type="molecule type" value="Genomic_DNA"/>
</dbReference>
<sequence>MTREDAVLAEPAVLSIPKLTEPAEYKMTPREMAVLTLLDEGLTAYAISRRLGIKEATVIKHKENIYRKLAVHDRVTALRKARHLGLLPPFTHENDAPRGPSTPVG</sequence>
<dbReference type="InterPro" id="IPR016032">
    <property type="entry name" value="Sig_transdc_resp-reg_C-effctor"/>
</dbReference>
<organism evidence="3 4">
    <name type="scientific">Acrocarpospora phusangensis</name>
    <dbReference type="NCBI Taxonomy" id="1070424"/>
    <lineage>
        <taxon>Bacteria</taxon>
        <taxon>Bacillati</taxon>
        <taxon>Actinomycetota</taxon>
        <taxon>Actinomycetes</taxon>
        <taxon>Streptosporangiales</taxon>
        <taxon>Streptosporangiaceae</taxon>
        <taxon>Acrocarpospora</taxon>
    </lineage>
</organism>
<dbReference type="PANTHER" id="PTHR43214">
    <property type="entry name" value="TWO-COMPONENT RESPONSE REGULATOR"/>
    <property type="match status" value="1"/>
</dbReference>
<feature type="domain" description="HTH luxR-type" evidence="2">
    <location>
        <begin position="19"/>
        <end position="85"/>
    </location>
</feature>
<evidence type="ECO:0000313" key="4">
    <source>
        <dbReference type="Proteomes" id="UP000640052"/>
    </source>
</evidence>
<dbReference type="PROSITE" id="PS50043">
    <property type="entry name" value="HTH_LUXR_2"/>
    <property type="match status" value="1"/>
</dbReference>
<dbReference type="Proteomes" id="UP000640052">
    <property type="component" value="Unassembled WGS sequence"/>
</dbReference>
<accession>A0A919UP65</accession>
<dbReference type="Pfam" id="PF00196">
    <property type="entry name" value="GerE"/>
    <property type="match status" value="1"/>
</dbReference>
<evidence type="ECO:0000256" key="1">
    <source>
        <dbReference type="ARBA" id="ARBA00023125"/>
    </source>
</evidence>
<proteinExistence type="predicted"/>
<dbReference type="InterPro" id="IPR036388">
    <property type="entry name" value="WH-like_DNA-bd_sf"/>
</dbReference>
<dbReference type="SMART" id="SM00421">
    <property type="entry name" value="HTH_LUXR"/>
    <property type="match status" value="1"/>
</dbReference>
<dbReference type="AlphaFoldDB" id="A0A919UP65"/>
<evidence type="ECO:0000259" key="2">
    <source>
        <dbReference type="PROSITE" id="PS50043"/>
    </source>
</evidence>
<comment type="caution">
    <text evidence="3">The sequence shown here is derived from an EMBL/GenBank/DDBJ whole genome shotgun (WGS) entry which is preliminary data.</text>
</comment>
<dbReference type="PROSITE" id="PS00622">
    <property type="entry name" value="HTH_LUXR_1"/>
    <property type="match status" value="1"/>
</dbReference>
<protein>
    <recommendedName>
        <fullName evidence="2">HTH luxR-type domain-containing protein</fullName>
    </recommendedName>
</protein>
<dbReference type="CDD" id="cd06170">
    <property type="entry name" value="LuxR_C_like"/>
    <property type="match status" value="1"/>
</dbReference>
<dbReference type="PRINTS" id="PR00038">
    <property type="entry name" value="HTHLUXR"/>
</dbReference>
<dbReference type="RefSeq" id="WP_204045906.1">
    <property type="nucleotide sequence ID" value="NZ_BOOA01000118.1"/>
</dbReference>
<dbReference type="SUPFAM" id="SSF46894">
    <property type="entry name" value="C-terminal effector domain of the bipartite response regulators"/>
    <property type="match status" value="1"/>
</dbReference>
<keyword evidence="1" id="KW-0238">DNA-binding</keyword>
<dbReference type="GO" id="GO:0003677">
    <property type="term" value="F:DNA binding"/>
    <property type="evidence" value="ECO:0007669"/>
    <property type="project" value="UniProtKB-KW"/>
</dbReference>
<keyword evidence="4" id="KW-1185">Reference proteome</keyword>
<reference evidence="3" key="1">
    <citation type="submission" date="2021-01" db="EMBL/GenBank/DDBJ databases">
        <title>Whole genome shotgun sequence of Acrocarpospora phusangensis NBRC 108782.</title>
        <authorList>
            <person name="Komaki H."/>
            <person name="Tamura T."/>
        </authorList>
    </citation>
    <scope>NUCLEOTIDE SEQUENCE</scope>
    <source>
        <strain evidence="3">NBRC 108782</strain>
    </source>
</reference>
<dbReference type="Gene3D" id="1.10.10.10">
    <property type="entry name" value="Winged helix-like DNA-binding domain superfamily/Winged helix DNA-binding domain"/>
    <property type="match status" value="1"/>
</dbReference>
<name>A0A919UP65_9ACTN</name>